<name>A0A841BXQ3_9ACTN</name>
<dbReference type="GO" id="GO:0005829">
    <property type="term" value="C:cytosol"/>
    <property type="evidence" value="ECO:0007669"/>
    <property type="project" value="TreeGrafter"/>
</dbReference>
<comment type="caution">
    <text evidence="3">The sequence shown here is derived from an EMBL/GenBank/DDBJ whole genome shotgun (WGS) entry which is preliminary data.</text>
</comment>
<dbReference type="InterPro" id="IPR027417">
    <property type="entry name" value="P-loop_NTPase"/>
</dbReference>
<dbReference type="GO" id="GO:0051782">
    <property type="term" value="P:negative regulation of cell division"/>
    <property type="evidence" value="ECO:0007669"/>
    <property type="project" value="TreeGrafter"/>
</dbReference>
<organism evidence="3 4">
    <name type="scientific">Allocatelliglobosispora scoriae</name>
    <dbReference type="NCBI Taxonomy" id="643052"/>
    <lineage>
        <taxon>Bacteria</taxon>
        <taxon>Bacillati</taxon>
        <taxon>Actinomycetota</taxon>
        <taxon>Actinomycetes</taxon>
        <taxon>Micromonosporales</taxon>
        <taxon>Micromonosporaceae</taxon>
        <taxon>Allocatelliglobosispora</taxon>
    </lineage>
</organism>
<dbReference type="GO" id="GO:0005524">
    <property type="term" value="F:ATP binding"/>
    <property type="evidence" value="ECO:0007669"/>
    <property type="project" value="UniProtKB-KW"/>
</dbReference>
<reference evidence="3 4" key="1">
    <citation type="submission" date="2020-08" db="EMBL/GenBank/DDBJ databases">
        <title>Sequencing the genomes of 1000 actinobacteria strains.</title>
        <authorList>
            <person name="Klenk H.-P."/>
        </authorList>
    </citation>
    <scope>NUCLEOTIDE SEQUENCE [LARGE SCALE GENOMIC DNA]</scope>
    <source>
        <strain evidence="3 4">DSM 45362</strain>
    </source>
</reference>
<dbReference type="GO" id="GO:0009898">
    <property type="term" value="C:cytoplasmic side of plasma membrane"/>
    <property type="evidence" value="ECO:0007669"/>
    <property type="project" value="TreeGrafter"/>
</dbReference>
<keyword evidence="2" id="KW-0067">ATP-binding</keyword>
<dbReference type="Proteomes" id="UP000587527">
    <property type="component" value="Unassembled WGS sequence"/>
</dbReference>
<dbReference type="GO" id="GO:0016887">
    <property type="term" value="F:ATP hydrolysis activity"/>
    <property type="evidence" value="ECO:0007669"/>
    <property type="project" value="TreeGrafter"/>
</dbReference>
<dbReference type="Gene3D" id="3.40.50.300">
    <property type="entry name" value="P-loop containing nucleotide triphosphate hydrolases"/>
    <property type="match status" value="1"/>
</dbReference>
<proteinExistence type="predicted"/>
<dbReference type="PANTHER" id="PTHR43384:SF6">
    <property type="entry name" value="SEPTUM SITE-DETERMINING PROTEIN MIND HOMOLOG, CHLOROPLASTIC"/>
    <property type="match status" value="1"/>
</dbReference>
<evidence type="ECO:0000313" key="3">
    <source>
        <dbReference type="EMBL" id="MBB5871713.1"/>
    </source>
</evidence>
<dbReference type="InterPro" id="IPR050625">
    <property type="entry name" value="ParA/MinD_ATPase"/>
</dbReference>
<dbReference type="EMBL" id="JACHMN010000002">
    <property type="protein sequence ID" value="MBB5871713.1"/>
    <property type="molecule type" value="Genomic_DNA"/>
</dbReference>
<evidence type="ECO:0000256" key="1">
    <source>
        <dbReference type="ARBA" id="ARBA00022741"/>
    </source>
</evidence>
<dbReference type="RefSeq" id="WP_184839950.1">
    <property type="nucleotide sequence ID" value="NZ_JACHMN010000002.1"/>
</dbReference>
<dbReference type="PANTHER" id="PTHR43384">
    <property type="entry name" value="SEPTUM SITE-DETERMINING PROTEIN MIND HOMOLOG, CHLOROPLASTIC-RELATED"/>
    <property type="match status" value="1"/>
</dbReference>
<gene>
    <name evidence="3" type="ORF">F4553_005092</name>
</gene>
<accession>A0A841BXQ3</accession>
<evidence type="ECO:0000313" key="4">
    <source>
        <dbReference type="Proteomes" id="UP000587527"/>
    </source>
</evidence>
<keyword evidence="1" id="KW-0547">Nucleotide-binding</keyword>
<dbReference type="SUPFAM" id="SSF52540">
    <property type="entry name" value="P-loop containing nucleoside triphosphate hydrolases"/>
    <property type="match status" value="1"/>
</dbReference>
<keyword evidence="4" id="KW-1185">Reference proteome</keyword>
<evidence type="ECO:0000256" key="2">
    <source>
        <dbReference type="ARBA" id="ARBA00022840"/>
    </source>
</evidence>
<dbReference type="AlphaFoldDB" id="A0A841BXQ3"/>
<protein>
    <recommendedName>
        <fullName evidence="5">ParA family protein</fullName>
    </recommendedName>
</protein>
<sequence length="305" mass="33457">MLVFATSDKGGTGRSVTSSNLAYRRSLLGGNVVYLDFDFGSPTAGTIFNIDEVMRGTRNGGLHSYLRGVAGQPLRLDVWSTSDRSSLRGRPDGAGQLVLLPGDIGGAEFSSNDEVIRRCVQLLLRVDEEFDLCIVDLSAGRSYATDVVIAATARPEMRGVDARWLVYHRWTRQHIIAAHGLVFGDRGLVDQGVAMGHDRQKLIDSIRFVRTAVVDPDSETLAGLRPEQVAWLEVCNRDLQRLAASVQIGRMNTVGIIPLDPVLQWREQLITDADTVTRQIANQATVEAFVSLAKRLEDDAAWIGL</sequence>
<dbReference type="NCBIfam" id="NF040564">
    <property type="entry name" value="SCO2523_fam"/>
    <property type="match status" value="1"/>
</dbReference>
<evidence type="ECO:0008006" key="5">
    <source>
        <dbReference type="Google" id="ProtNLM"/>
    </source>
</evidence>